<dbReference type="GO" id="GO:0044781">
    <property type="term" value="P:bacterial-type flagellum organization"/>
    <property type="evidence" value="ECO:0007669"/>
    <property type="project" value="UniProtKB-KW"/>
</dbReference>
<sequence>MKITPSIKNTAVTPATPSRQGPAQAAQNNTGGKTAVDLSPAARQLANLQNGENDIDMARVQQIKDALASGQLKINPERIADGLLASARELLK</sequence>
<feature type="region of interest" description="Disordered" evidence="9">
    <location>
        <begin position="1"/>
        <end position="37"/>
    </location>
</feature>
<feature type="domain" description="Anti-sigma-28 factor FlgM C-terminal" evidence="10">
    <location>
        <begin position="36"/>
        <end position="84"/>
    </location>
</feature>
<evidence type="ECO:0000256" key="2">
    <source>
        <dbReference type="ARBA" id="ARBA00017823"/>
    </source>
</evidence>
<evidence type="ECO:0000259" key="10">
    <source>
        <dbReference type="Pfam" id="PF04316"/>
    </source>
</evidence>
<protein>
    <recommendedName>
        <fullName evidence="2">Negative regulator of flagellin synthesis</fullName>
    </recommendedName>
    <alternativeName>
        <fullName evidence="8">Anti-sigma-28 factor</fullName>
    </alternativeName>
</protein>
<dbReference type="InterPro" id="IPR035890">
    <property type="entry name" value="Anti-sigma-28_factor_FlgM_sf"/>
</dbReference>
<name>A0A3A1YU34_9BURK</name>
<organism evidence="11 12">
    <name type="scientific">Neopusillimonas maritima</name>
    <dbReference type="NCBI Taxonomy" id="2026239"/>
    <lineage>
        <taxon>Bacteria</taxon>
        <taxon>Pseudomonadati</taxon>
        <taxon>Pseudomonadota</taxon>
        <taxon>Betaproteobacteria</taxon>
        <taxon>Burkholderiales</taxon>
        <taxon>Alcaligenaceae</taxon>
        <taxon>Neopusillimonas</taxon>
    </lineage>
</organism>
<dbReference type="SUPFAM" id="SSF101498">
    <property type="entry name" value="Anti-sigma factor FlgM"/>
    <property type="match status" value="1"/>
</dbReference>
<dbReference type="GO" id="GO:0045892">
    <property type="term" value="P:negative regulation of DNA-templated transcription"/>
    <property type="evidence" value="ECO:0007669"/>
    <property type="project" value="InterPro"/>
</dbReference>
<dbReference type="InterPro" id="IPR007412">
    <property type="entry name" value="FlgM"/>
</dbReference>
<dbReference type="Pfam" id="PF04316">
    <property type="entry name" value="FlgM"/>
    <property type="match status" value="1"/>
</dbReference>
<evidence type="ECO:0000256" key="4">
    <source>
        <dbReference type="ARBA" id="ARBA00022795"/>
    </source>
</evidence>
<keyword evidence="11" id="KW-0966">Cell projection</keyword>
<evidence type="ECO:0000256" key="7">
    <source>
        <dbReference type="ARBA" id="ARBA00024739"/>
    </source>
</evidence>
<accession>A0A3A1YU34</accession>
<proteinExistence type="inferred from homology"/>
<dbReference type="EMBL" id="NQYH01000012">
    <property type="protein sequence ID" value="RIY39944.1"/>
    <property type="molecule type" value="Genomic_DNA"/>
</dbReference>
<comment type="caution">
    <text evidence="11">The sequence shown here is derived from an EMBL/GenBank/DDBJ whole genome shotgun (WGS) entry which is preliminary data.</text>
</comment>
<keyword evidence="4" id="KW-1005">Bacterial flagellum biogenesis</keyword>
<keyword evidence="6" id="KW-0804">Transcription</keyword>
<keyword evidence="11" id="KW-0282">Flagellum</keyword>
<dbReference type="RefSeq" id="WP_114419677.1">
    <property type="nucleotide sequence ID" value="NZ_NQYH01000012.1"/>
</dbReference>
<evidence type="ECO:0000256" key="5">
    <source>
        <dbReference type="ARBA" id="ARBA00023015"/>
    </source>
</evidence>
<keyword evidence="11" id="KW-0969">Cilium</keyword>
<evidence type="ECO:0000256" key="3">
    <source>
        <dbReference type="ARBA" id="ARBA00022491"/>
    </source>
</evidence>
<feature type="compositionally biased region" description="Polar residues" evidence="9">
    <location>
        <begin position="1"/>
        <end position="32"/>
    </location>
</feature>
<evidence type="ECO:0000313" key="11">
    <source>
        <dbReference type="EMBL" id="RIY39944.1"/>
    </source>
</evidence>
<keyword evidence="3" id="KW-0678">Repressor</keyword>
<dbReference type="Proteomes" id="UP000266206">
    <property type="component" value="Unassembled WGS sequence"/>
</dbReference>
<evidence type="ECO:0000256" key="6">
    <source>
        <dbReference type="ARBA" id="ARBA00023163"/>
    </source>
</evidence>
<evidence type="ECO:0000256" key="1">
    <source>
        <dbReference type="ARBA" id="ARBA00005322"/>
    </source>
</evidence>
<dbReference type="NCBIfam" id="TIGR03824">
    <property type="entry name" value="FlgM_jcvi"/>
    <property type="match status" value="1"/>
</dbReference>
<keyword evidence="5" id="KW-0805">Transcription regulation</keyword>
<dbReference type="OrthoDB" id="9181369at2"/>
<evidence type="ECO:0000313" key="12">
    <source>
        <dbReference type="Proteomes" id="UP000266206"/>
    </source>
</evidence>
<evidence type="ECO:0000256" key="9">
    <source>
        <dbReference type="SAM" id="MobiDB-lite"/>
    </source>
</evidence>
<dbReference type="AlphaFoldDB" id="A0A3A1YU34"/>
<dbReference type="InterPro" id="IPR031316">
    <property type="entry name" value="FlgM_C"/>
</dbReference>
<comment type="similarity">
    <text evidence="1">Belongs to the FlgM family.</text>
</comment>
<reference evidence="11 12" key="1">
    <citation type="submission" date="2017-08" db="EMBL/GenBank/DDBJ databases">
        <title>Pusillimonas indicus sp. nov., a member of the family Alcaligenaceae isolated from surface seawater.</title>
        <authorList>
            <person name="Li J."/>
        </authorList>
    </citation>
    <scope>NUCLEOTIDE SEQUENCE [LARGE SCALE GENOMIC DNA]</scope>
    <source>
        <strain evidence="11 12">L52-1-41</strain>
    </source>
</reference>
<gene>
    <name evidence="11" type="primary">flgM</name>
    <name evidence="11" type="ORF">CJP73_12735</name>
</gene>
<evidence type="ECO:0000256" key="8">
    <source>
        <dbReference type="ARBA" id="ARBA00030117"/>
    </source>
</evidence>
<comment type="function">
    <text evidence="7">Responsible for the coupling of flagellin expression to flagellar assembly by preventing expression of the flagellin genes when a component of the middle class of proteins is defective. It negatively regulates flagellar genes by inhibiting the activity of FliA by directly binding to FliA.</text>
</comment>